<dbReference type="CDD" id="cd00033">
    <property type="entry name" value="CCP"/>
    <property type="match status" value="1"/>
</dbReference>
<keyword evidence="16" id="KW-0373">Hyaluronic acid</keyword>
<feature type="disulfide bond" evidence="26">
    <location>
        <begin position="294"/>
        <end position="315"/>
    </location>
</feature>
<evidence type="ECO:0000256" key="3">
    <source>
        <dbReference type="ARBA" id="ARBA00006838"/>
    </source>
</evidence>
<dbReference type="PRINTS" id="PR01265">
    <property type="entry name" value="LINKMODULE"/>
</dbReference>
<dbReference type="PROSITE" id="PS00010">
    <property type="entry name" value="ASX_HYDROXYL"/>
    <property type="match status" value="1"/>
</dbReference>
<evidence type="ECO:0000256" key="22">
    <source>
        <dbReference type="ARBA" id="ARBA00044263"/>
    </source>
</evidence>
<dbReference type="CDD" id="cd03520">
    <property type="entry name" value="Link_domain_CSPGs_modules_2_4"/>
    <property type="match status" value="1"/>
</dbReference>
<keyword evidence="11" id="KW-0106">Calcium</keyword>
<keyword evidence="35" id="KW-1185">Reference proteome</keyword>
<dbReference type="InterPro" id="IPR001881">
    <property type="entry name" value="EGF-like_Ca-bd_dom"/>
</dbReference>
<dbReference type="GO" id="GO:0010001">
    <property type="term" value="P:glial cell differentiation"/>
    <property type="evidence" value="ECO:0007669"/>
    <property type="project" value="TreeGrafter"/>
</dbReference>
<evidence type="ECO:0000256" key="10">
    <source>
        <dbReference type="ARBA" id="ARBA00022737"/>
    </source>
</evidence>
<dbReference type="GO" id="GO:0005509">
    <property type="term" value="F:calcium ion binding"/>
    <property type="evidence" value="ECO:0007669"/>
    <property type="project" value="InterPro"/>
</dbReference>
<dbReference type="GO" id="GO:0043202">
    <property type="term" value="C:lysosomal lumen"/>
    <property type="evidence" value="ECO:0007669"/>
    <property type="project" value="UniProtKB-ARBA"/>
</dbReference>
<gene>
    <name evidence="34" type="primary">VCAN</name>
</gene>
<dbReference type="Pfam" id="PF07686">
    <property type="entry name" value="V-set"/>
    <property type="match status" value="1"/>
</dbReference>
<dbReference type="InterPro" id="IPR000152">
    <property type="entry name" value="EGF-type_Asp/Asn_hydroxyl_site"/>
</dbReference>
<feature type="domain" description="EGF-like" evidence="29">
    <location>
        <begin position="386"/>
        <end position="422"/>
    </location>
</feature>
<dbReference type="Proteomes" id="UP000233040">
    <property type="component" value="Unassembled WGS sequence"/>
</dbReference>
<evidence type="ECO:0000256" key="16">
    <source>
        <dbReference type="ARBA" id="ARBA00023290"/>
    </source>
</evidence>
<comment type="similarity">
    <text evidence="3">Belongs to the aggrecan/versican proteoglycan family.</text>
</comment>
<evidence type="ECO:0000259" key="31">
    <source>
        <dbReference type="PROSITE" id="PS50835"/>
    </source>
</evidence>
<evidence type="ECO:0000256" key="6">
    <source>
        <dbReference type="ARBA" id="ARBA00022536"/>
    </source>
</evidence>
<proteinExistence type="inferred from homology"/>
<sequence>MLINIKSILWMCSTLIATHALHKVKVEKNPLVRGSLSGKVSLPCHFSTMPTLSPSYNTSEFLRIKWSKIEVDKNGKDLKETTILVAQNGNIKVGQDYKGRVSMPTHPEPVGDATLTMVKLLASDAGHYRCDVMYGIDDSQDTVSLAVDGVVFHYRAATSRYTLNFEAAQKACLDIGAVIATPEQLFAAYEDGFEQCDAGWLSDQTVRYPIRTPREGCYGDMMGKEGVRTYGFRSPQETYDVYCYVDQLDGDVFHITVPNKFTFEEAAKECENQDARLATVGELQAAWRNGFDQCDYGWLSDASVRHPVTVARAQCGGGLLGVRTLYRFENQTGFPPPDSRFDAYCFKRPDRCKMNPCLNGGTCYPTETSYVCTCVPGYSGDQCELDFDECHSNPCRNGATCVDGLNTFRCLCLPSYVGALCERDTETCDYGWHKFQGQCYKYFAHRRTWDAAERECRLQGAHLTSILSHEEQMFVNRVGHDYQWIGLNDKMFEHDFRWTDGSTLQYENWRPNQPDSFFSAGEDCVVIIWHENGQWNDVPCNYHLTYTCKKGTVACGQPPVVENAKTFGKMKPRYEINSLIRYHCKEGFIQRHLPTIRCLGNGRWAIPKITCMNPSAYQRTYSMKYFKTSSSAKDNSVNTSKHDHRWSRRWQESRR</sequence>
<evidence type="ECO:0000256" key="14">
    <source>
        <dbReference type="ARBA" id="ARBA00023180"/>
    </source>
</evidence>
<protein>
    <recommendedName>
        <fullName evidence="20">Versican core protein</fullName>
    </recommendedName>
    <alternativeName>
        <fullName evidence="21">Chondroitin sulfate proteoglycan core protein 2</fullName>
    </alternativeName>
    <alternativeName>
        <fullName evidence="22">Large fibroblast proteoglycan</fullName>
    </alternativeName>
    <alternativeName>
        <fullName evidence="23">PG-M</fullName>
    </alternativeName>
</protein>
<reference evidence="34" key="2">
    <citation type="submission" date="2025-09" db="UniProtKB">
        <authorList>
            <consortium name="Ensembl"/>
        </authorList>
    </citation>
    <scope>IDENTIFICATION</scope>
</reference>
<dbReference type="SUPFAM" id="SSF57535">
    <property type="entry name" value="Complement control module/SCR domain"/>
    <property type="match status" value="1"/>
</dbReference>
<dbReference type="GO" id="GO:0007155">
    <property type="term" value="P:cell adhesion"/>
    <property type="evidence" value="ECO:0007669"/>
    <property type="project" value="InterPro"/>
</dbReference>
<dbReference type="InterPro" id="IPR013783">
    <property type="entry name" value="Ig-like_fold"/>
</dbReference>
<dbReference type="GO" id="GO:0005615">
    <property type="term" value="C:extracellular space"/>
    <property type="evidence" value="ECO:0007669"/>
    <property type="project" value="TreeGrafter"/>
</dbReference>
<feature type="chain" id="PRO_5014421854" description="Versican core protein" evidence="28">
    <location>
        <begin position="21"/>
        <end position="655"/>
    </location>
</feature>
<feature type="domain" description="Link" evidence="33">
    <location>
        <begin position="150"/>
        <end position="245"/>
    </location>
</feature>
<dbReference type="GO" id="GO:0045202">
    <property type="term" value="C:synapse"/>
    <property type="evidence" value="ECO:0007669"/>
    <property type="project" value="TreeGrafter"/>
</dbReference>
<keyword evidence="12" id="KW-0654">Proteoglycan</keyword>
<feature type="domain" description="Link" evidence="33">
    <location>
        <begin position="251"/>
        <end position="347"/>
    </location>
</feature>
<dbReference type="InterPro" id="IPR016187">
    <property type="entry name" value="CTDL_fold"/>
</dbReference>
<evidence type="ECO:0000256" key="24">
    <source>
        <dbReference type="PROSITE-ProRule" id="PRU00076"/>
    </source>
</evidence>
<dbReference type="InterPro" id="IPR000538">
    <property type="entry name" value="Link_dom"/>
</dbReference>
<dbReference type="SMART" id="SM00409">
    <property type="entry name" value="IG"/>
    <property type="match status" value="1"/>
</dbReference>
<dbReference type="PROSITE" id="PS01241">
    <property type="entry name" value="LINK_1"/>
    <property type="match status" value="1"/>
</dbReference>
<dbReference type="InterPro" id="IPR000742">
    <property type="entry name" value="EGF"/>
</dbReference>
<comment type="function">
    <text evidence="18">May play a role in intercellular signaling and in connecting cells with the extracellular matrix. May take part in the regulation of cell motility, growth and differentiation. Binds hyaluronic acid.</text>
</comment>
<dbReference type="FunFam" id="3.10.100.10:FF:000011">
    <property type="entry name" value="Aggrecan core protein"/>
    <property type="match status" value="1"/>
</dbReference>
<evidence type="ECO:0000256" key="13">
    <source>
        <dbReference type="ARBA" id="ARBA00023157"/>
    </source>
</evidence>
<keyword evidence="15" id="KW-0966">Cell projection</keyword>
<dbReference type="Pfam" id="PF00084">
    <property type="entry name" value="Sushi"/>
    <property type="match status" value="1"/>
</dbReference>
<dbReference type="PROSITE" id="PS00615">
    <property type="entry name" value="C_TYPE_LECTIN_1"/>
    <property type="match status" value="1"/>
</dbReference>
<evidence type="ECO:0000256" key="1">
    <source>
        <dbReference type="ARBA" id="ARBA00004504"/>
    </source>
</evidence>
<dbReference type="InterPro" id="IPR035976">
    <property type="entry name" value="Sushi/SCR/CCP_sf"/>
</dbReference>
<feature type="disulfide bond" evidence="26">
    <location>
        <begin position="196"/>
        <end position="217"/>
    </location>
</feature>
<dbReference type="PROSITE" id="PS01186">
    <property type="entry name" value="EGF_2"/>
    <property type="match status" value="1"/>
</dbReference>
<evidence type="ECO:0000256" key="19">
    <source>
        <dbReference type="ARBA" id="ARBA00044030"/>
    </source>
</evidence>
<dbReference type="CDD" id="cd03517">
    <property type="entry name" value="Link_domain_CSPGs_modules_1_3"/>
    <property type="match status" value="1"/>
</dbReference>
<dbReference type="InterPro" id="IPR018378">
    <property type="entry name" value="C-type_lectin_CS"/>
</dbReference>
<evidence type="ECO:0000256" key="9">
    <source>
        <dbReference type="ARBA" id="ARBA00022734"/>
    </source>
</evidence>
<evidence type="ECO:0000256" key="4">
    <source>
        <dbReference type="ARBA" id="ARBA00022525"/>
    </source>
</evidence>
<dbReference type="Pfam" id="PF00193">
    <property type="entry name" value="Xlink"/>
    <property type="match status" value="2"/>
</dbReference>
<dbReference type="GO" id="GO:0007417">
    <property type="term" value="P:central nervous system development"/>
    <property type="evidence" value="ECO:0007669"/>
    <property type="project" value="TreeGrafter"/>
</dbReference>
<evidence type="ECO:0000259" key="33">
    <source>
        <dbReference type="PROSITE" id="PS50963"/>
    </source>
</evidence>
<dbReference type="PROSITE" id="PS50041">
    <property type="entry name" value="C_TYPE_LECTIN_2"/>
    <property type="match status" value="1"/>
</dbReference>
<keyword evidence="4" id="KW-0964">Secreted</keyword>
<comment type="caution">
    <text evidence="24">Lacks conserved residue(s) required for the propagation of feature annotation.</text>
</comment>
<dbReference type="GO" id="GO:0033165">
    <property type="term" value="C:interphotoreceptor matrix"/>
    <property type="evidence" value="ECO:0007669"/>
    <property type="project" value="UniProtKB-SubCell"/>
</dbReference>
<feature type="disulfide bond" evidence="25">
    <location>
        <begin position="555"/>
        <end position="598"/>
    </location>
</feature>
<dbReference type="SUPFAM" id="SSF57196">
    <property type="entry name" value="EGF/Laminin"/>
    <property type="match status" value="1"/>
</dbReference>
<dbReference type="CDD" id="cd00054">
    <property type="entry name" value="EGF_CA"/>
    <property type="match status" value="2"/>
</dbReference>
<comment type="subunit">
    <text evidence="19">Interacts with FBLN1.</text>
</comment>
<dbReference type="SUPFAM" id="SSF56436">
    <property type="entry name" value="C-type lectin-like"/>
    <property type="match status" value="3"/>
</dbReference>
<evidence type="ECO:0000256" key="12">
    <source>
        <dbReference type="ARBA" id="ARBA00022974"/>
    </source>
</evidence>
<evidence type="ECO:0000256" key="20">
    <source>
        <dbReference type="ARBA" id="ARBA00044099"/>
    </source>
</evidence>
<dbReference type="Pfam" id="PF00059">
    <property type="entry name" value="Lectin_C"/>
    <property type="match status" value="1"/>
</dbReference>
<dbReference type="Gene3D" id="2.10.70.10">
    <property type="entry name" value="Complement Module, domain 1"/>
    <property type="match status" value="1"/>
</dbReference>
<dbReference type="GO" id="GO:0001501">
    <property type="term" value="P:skeletal system development"/>
    <property type="evidence" value="ECO:0007669"/>
    <property type="project" value="TreeGrafter"/>
</dbReference>
<feature type="disulfide bond" evidence="25">
    <location>
        <begin position="584"/>
        <end position="611"/>
    </location>
</feature>
<dbReference type="FunFam" id="2.60.40.10:FF:000361">
    <property type="entry name" value="versican core protein-like"/>
    <property type="match status" value="1"/>
</dbReference>
<dbReference type="AlphaFoldDB" id="A0A2K5QLM0"/>
<dbReference type="FunFam" id="2.10.25.10:FF:000006">
    <property type="entry name" value="Versican core protein-like isoform 1"/>
    <property type="match status" value="1"/>
</dbReference>
<dbReference type="CDD" id="cd05901">
    <property type="entry name" value="Ig_Versican"/>
    <property type="match status" value="1"/>
</dbReference>
<dbReference type="PANTHER" id="PTHR22804">
    <property type="entry name" value="AGGRECAN/VERSICAN PROTEOGLYCAN"/>
    <property type="match status" value="1"/>
</dbReference>
<keyword evidence="10" id="KW-0677">Repeat</keyword>
<evidence type="ECO:0000256" key="18">
    <source>
        <dbReference type="ARBA" id="ARBA00043896"/>
    </source>
</evidence>
<dbReference type="InterPro" id="IPR050691">
    <property type="entry name" value="Hyaluronan_bind_Proteoglycan"/>
</dbReference>
<dbReference type="FunFam" id="3.10.100.10:FF:000002">
    <property type="entry name" value="Hyaluronan proteoglycan link protein 1"/>
    <property type="match status" value="1"/>
</dbReference>
<dbReference type="Pfam" id="PF00008">
    <property type="entry name" value="EGF"/>
    <property type="match status" value="2"/>
</dbReference>
<evidence type="ECO:0000259" key="32">
    <source>
        <dbReference type="PROSITE" id="PS50923"/>
    </source>
</evidence>
<dbReference type="PROSITE" id="PS50835">
    <property type="entry name" value="IG_LIKE"/>
    <property type="match status" value="1"/>
</dbReference>
<dbReference type="PROSITE" id="PS01187">
    <property type="entry name" value="EGF_CA"/>
    <property type="match status" value="1"/>
</dbReference>
<dbReference type="SMART" id="SM00445">
    <property type="entry name" value="LINK"/>
    <property type="match status" value="2"/>
</dbReference>
<dbReference type="PROSITE" id="PS50026">
    <property type="entry name" value="EGF_3"/>
    <property type="match status" value="2"/>
</dbReference>
<feature type="region of interest" description="Disordered" evidence="27">
    <location>
        <begin position="631"/>
        <end position="655"/>
    </location>
</feature>
<dbReference type="GO" id="GO:0030246">
    <property type="term" value="F:carbohydrate binding"/>
    <property type="evidence" value="ECO:0007669"/>
    <property type="project" value="UniProtKB-KW"/>
</dbReference>
<keyword evidence="17" id="KW-0393">Immunoglobulin domain</keyword>
<dbReference type="FunFam" id="2.10.25.10:FF:000195">
    <property type="entry name" value="versican core protein-like"/>
    <property type="match status" value="1"/>
</dbReference>
<dbReference type="PANTHER" id="PTHR22804:SF6">
    <property type="entry name" value="VERSICAN CORE PROTEIN"/>
    <property type="match status" value="1"/>
</dbReference>
<evidence type="ECO:0000256" key="2">
    <source>
        <dbReference type="ARBA" id="ARBA00004593"/>
    </source>
</evidence>
<dbReference type="SMART" id="SM00032">
    <property type="entry name" value="CCP"/>
    <property type="match status" value="1"/>
</dbReference>
<comment type="subcellular location">
    <subcellularLocation>
        <location evidence="1">Cell projection</location>
        <location evidence="1">Cilium</location>
        <location evidence="1">Photoreceptor outer segment</location>
    </subcellularLocation>
    <subcellularLocation>
        <location evidence="2">Secreted</location>
        <location evidence="2">Extracellular space</location>
        <location evidence="2">Extracellular matrix</location>
        <location evidence="2">Interphotoreceptor matrix</location>
    </subcellularLocation>
</comment>
<keyword evidence="5" id="KW-0272">Extracellular matrix</keyword>
<keyword evidence="13 24" id="KW-1015">Disulfide bond</keyword>
<dbReference type="PROSITE" id="PS00022">
    <property type="entry name" value="EGF_1"/>
    <property type="match status" value="2"/>
</dbReference>
<evidence type="ECO:0000256" key="7">
    <source>
        <dbReference type="ARBA" id="ARBA00022659"/>
    </source>
</evidence>
<dbReference type="Gene3D" id="3.10.100.10">
    <property type="entry name" value="Mannose-Binding Protein A, subunit A"/>
    <property type="match status" value="3"/>
</dbReference>
<reference evidence="34" key="1">
    <citation type="submission" date="2025-08" db="UniProtKB">
        <authorList>
            <consortium name="Ensembl"/>
        </authorList>
    </citation>
    <scope>IDENTIFICATION</scope>
</reference>
<dbReference type="FunFam" id="3.10.100.10:FF:000003">
    <property type="entry name" value="Versican core protein"/>
    <property type="match status" value="1"/>
</dbReference>
<organism evidence="34 35">
    <name type="scientific">Cebus imitator</name>
    <name type="common">Panamanian white-faced capuchin</name>
    <name type="synonym">Cebus capucinus imitator</name>
    <dbReference type="NCBI Taxonomy" id="2715852"/>
    <lineage>
        <taxon>Eukaryota</taxon>
        <taxon>Metazoa</taxon>
        <taxon>Chordata</taxon>
        <taxon>Craniata</taxon>
        <taxon>Vertebrata</taxon>
        <taxon>Euteleostomi</taxon>
        <taxon>Mammalia</taxon>
        <taxon>Eutheria</taxon>
        <taxon>Euarchontoglires</taxon>
        <taxon>Primates</taxon>
        <taxon>Haplorrhini</taxon>
        <taxon>Platyrrhini</taxon>
        <taxon>Cebidae</taxon>
        <taxon>Cebinae</taxon>
        <taxon>Cebus</taxon>
    </lineage>
</organism>
<evidence type="ECO:0000256" key="17">
    <source>
        <dbReference type="ARBA" id="ARBA00023319"/>
    </source>
</evidence>
<dbReference type="PROSITE" id="PS50923">
    <property type="entry name" value="SUSHI"/>
    <property type="match status" value="1"/>
</dbReference>
<keyword evidence="6 24" id="KW-0245">EGF-like domain</keyword>
<accession>A0A2K5QLM0</accession>
<keyword evidence="8 28" id="KW-0732">Signal</keyword>
<evidence type="ECO:0000256" key="23">
    <source>
        <dbReference type="ARBA" id="ARBA00044266"/>
    </source>
</evidence>
<dbReference type="InterPro" id="IPR001304">
    <property type="entry name" value="C-type_lectin-like"/>
</dbReference>
<dbReference type="PRINTS" id="PR00010">
    <property type="entry name" value="EGFBLOOD"/>
</dbReference>
<evidence type="ECO:0000256" key="27">
    <source>
        <dbReference type="SAM" id="MobiDB-lite"/>
    </source>
</evidence>
<feature type="domain" description="EGF-like" evidence="29">
    <location>
        <begin position="348"/>
        <end position="384"/>
    </location>
</feature>
<evidence type="ECO:0000256" key="11">
    <source>
        <dbReference type="ARBA" id="ARBA00022837"/>
    </source>
</evidence>
<keyword evidence="7 25" id="KW-0768">Sushi</keyword>
<evidence type="ECO:0000259" key="30">
    <source>
        <dbReference type="PROSITE" id="PS50041"/>
    </source>
</evidence>
<evidence type="ECO:0000313" key="34">
    <source>
        <dbReference type="Ensembl" id="ENSCCAP00000016792.1"/>
    </source>
</evidence>
<dbReference type="SUPFAM" id="SSF48726">
    <property type="entry name" value="Immunoglobulin"/>
    <property type="match status" value="1"/>
</dbReference>
<dbReference type="FunFam" id="2.10.70.10:FF:000003">
    <property type="entry name" value="Versican core protein"/>
    <property type="match status" value="1"/>
</dbReference>
<feature type="domain" description="Sushi" evidence="32">
    <location>
        <begin position="553"/>
        <end position="613"/>
    </location>
</feature>
<dbReference type="Gene3D" id="2.60.40.10">
    <property type="entry name" value="Immunoglobulins"/>
    <property type="match status" value="1"/>
</dbReference>
<dbReference type="PROSITE" id="PS50963">
    <property type="entry name" value="LINK_2"/>
    <property type="match status" value="2"/>
</dbReference>
<evidence type="ECO:0000256" key="5">
    <source>
        <dbReference type="ARBA" id="ARBA00022530"/>
    </source>
</evidence>
<evidence type="ECO:0000256" key="28">
    <source>
        <dbReference type="SAM" id="SignalP"/>
    </source>
</evidence>
<dbReference type="InterPro" id="IPR000436">
    <property type="entry name" value="Sushi_SCR_CCP_dom"/>
</dbReference>
<dbReference type="SMART" id="SM00181">
    <property type="entry name" value="EGF"/>
    <property type="match status" value="2"/>
</dbReference>
<evidence type="ECO:0000256" key="26">
    <source>
        <dbReference type="PROSITE-ProRule" id="PRU00323"/>
    </source>
</evidence>
<dbReference type="GeneTree" id="ENSGT00940000156102"/>
<dbReference type="InterPro" id="IPR016186">
    <property type="entry name" value="C-type_lectin-like/link_sf"/>
</dbReference>
<dbReference type="GO" id="GO:0005540">
    <property type="term" value="F:hyaluronic acid binding"/>
    <property type="evidence" value="ECO:0007669"/>
    <property type="project" value="UniProtKB-KW"/>
</dbReference>
<evidence type="ECO:0000313" key="35">
    <source>
        <dbReference type="Proteomes" id="UP000233040"/>
    </source>
</evidence>
<dbReference type="InterPro" id="IPR013106">
    <property type="entry name" value="Ig_V-set"/>
</dbReference>
<name>A0A2K5QLM0_CEBIM</name>
<dbReference type="GO" id="GO:0002052">
    <property type="term" value="P:positive regulation of neuroblast proliferation"/>
    <property type="evidence" value="ECO:0007669"/>
    <property type="project" value="TreeGrafter"/>
</dbReference>
<evidence type="ECO:0000256" key="8">
    <source>
        <dbReference type="ARBA" id="ARBA00022729"/>
    </source>
</evidence>
<keyword evidence="9" id="KW-0430">Lectin</keyword>
<dbReference type="InterPro" id="IPR003599">
    <property type="entry name" value="Ig_sub"/>
</dbReference>
<keyword evidence="14" id="KW-0325">Glycoprotein</keyword>
<feature type="domain" description="Ig-like" evidence="31">
    <location>
        <begin position="34"/>
        <end position="146"/>
    </location>
</feature>
<dbReference type="SMART" id="SM00179">
    <property type="entry name" value="EGF_CA"/>
    <property type="match status" value="2"/>
</dbReference>
<dbReference type="Ensembl" id="ENSCCAT00000034245.1">
    <property type="protein sequence ID" value="ENSCCAP00000016792.1"/>
    <property type="gene ID" value="ENSCCAG00000026158.1"/>
</dbReference>
<dbReference type="InterPro" id="IPR007110">
    <property type="entry name" value="Ig-like_dom"/>
</dbReference>
<dbReference type="GO" id="GO:0072534">
    <property type="term" value="C:perineuronal net"/>
    <property type="evidence" value="ECO:0007669"/>
    <property type="project" value="TreeGrafter"/>
</dbReference>
<feature type="disulfide bond" evidence="24">
    <location>
        <begin position="374"/>
        <end position="383"/>
    </location>
</feature>
<dbReference type="Gene3D" id="2.10.25.10">
    <property type="entry name" value="Laminin"/>
    <property type="match status" value="2"/>
</dbReference>
<evidence type="ECO:0000256" key="21">
    <source>
        <dbReference type="ARBA" id="ARBA00044230"/>
    </source>
</evidence>
<evidence type="ECO:0000256" key="25">
    <source>
        <dbReference type="PROSITE-ProRule" id="PRU00302"/>
    </source>
</evidence>
<feature type="domain" description="C-type lectin" evidence="30">
    <location>
        <begin position="435"/>
        <end position="549"/>
    </location>
</feature>
<dbReference type="GO" id="GO:0001750">
    <property type="term" value="C:photoreceptor outer segment"/>
    <property type="evidence" value="ECO:0007669"/>
    <property type="project" value="UniProtKB-SubCell"/>
</dbReference>
<feature type="disulfide bond" evidence="24">
    <location>
        <begin position="412"/>
        <end position="421"/>
    </location>
</feature>
<evidence type="ECO:0000259" key="29">
    <source>
        <dbReference type="PROSITE" id="PS50026"/>
    </source>
</evidence>
<dbReference type="InterPro" id="IPR036179">
    <property type="entry name" value="Ig-like_dom_sf"/>
</dbReference>
<evidence type="ECO:0000256" key="15">
    <source>
        <dbReference type="ARBA" id="ARBA00023273"/>
    </source>
</evidence>
<dbReference type="SMART" id="SM00034">
    <property type="entry name" value="CLECT"/>
    <property type="match status" value="1"/>
</dbReference>
<feature type="signal peptide" evidence="28">
    <location>
        <begin position="1"/>
        <end position="20"/>
    </location>
</feature>
<dbReference type="GO" id="GO:0005796">
    <property type="term" value="C:Golgi lumen"/>
    <property type="evidence" value="ECO:0007669"/>
    <property type="project" value="UniProtKB-ARBA"/>
</dbReference>
<dbReference type="InterPro" id="IPR018097">
    <property type="entry name" value="EGF_Ca-bd_CS"/>
</dbReference>